<evidence type="ECO:0000313" key="2">
    <source>
        <dbReference type="Proteomes" id="UP000887013"/>
    </source>
</evidence>
<dbReference type="AlphaFoldDB" id="A0A8X6UPL6"/>
<dbReference type="InterPro" id="IPR036397">
    <property type="entry name" value="RNaseH_sf"/>
</dbReference>
<protein>
    <submittedName>
        <fullName evidence="1">Ribonuclease H</fullName>
    </submittedName>
</protein>
<dbReference type="Proteomes" id="UP000887013">
    <property type="component" value="Unassembled WGS sequence"/>
</dbReference>
<dbReference type="InterPro" id="IPR012337">
    <property type="entry name" value="RNaseH-like_sf"/>
</dbReference>
<proteinExistence type="predicted"/>
<gene>
    <name evidence="1" type="ORF">NPIL_104131</name>
</gene>
<comment type="caution">
    <text evidence="1">The sequence shown here is derived from an EMBL/GenBank/DDBJ whole genome shotgun (WGS) entry which is preliminary data.</text>
</comment>
<dbReference type="EMBL" id="BMAW01132838">
    <property type="protein sequence ID" value="GFU45268.1"/>
    <property type="molecule type" value="Genomic_DNA"/>
</dbReference>
<name>A0A8X6UPL6_NEPPI</name>
<sequence>MEPCTKKESEDIVKAKGIRTIESHLYADLVQIYTDGLSDETILKGGAGIHTTLLDDATSLTSYGVRNTASNFSCELFAIQEALREYINLNDADRTRRLVNYCDSLAAFEAILQER</sequence>
<dbReference type="Gene3D" id="3.30.420.10">
    <property type="entry name" value="Ribonuclease H-like superfamily/Ribonuclease H"/>
    <property type="match status" value="1"/>
</dbReference>
<reference evidence="1" key="1">
    <citation type="submission" date="2020-08" db="EMBL/GenBank/DDBJ databases">
        <title>Multicomponent nature underlies the extraordinary mechanical properties of spider dragline silk.</title>
        <authorList>
            <person name="Kono N."/>
            <person name="Nakamura H."/>
            <person name="Mori M."/>
            <person name="Yoshida Y."/>
            <person name="Ohtoshi R."/>
            <person name="Malay A.D."/>
            <person name="Moran D.A.P."/>
            <person name="Tomita M."/>
            <person name="Numata K."/>
            <person name="Arakawa K."/>
        </authorList>
    </citation>
    <scope>NUCLEOTIDE SEQUENCE</scope>
</reference>
<dbReference type="GO" id="GO:0003676">
    <property type="term" value="F:nucleic acid binding"/>
    <property type="evidence" value="ECO:0007669"/>
    <property type="project" value="InterPro"/>
</dbReference>
<accession>A0A8X6UPL6</accession>
<evidence type="ECO:0000313" key="1">
    <source>
        <dbReference type="EMBL" id="GFU45268.1"/>
    </source>
</evidence>
<dbReference type="OrthoDB" id="6461397at2759"/>
<organism evidence="1 2">
    <name type="scientific">Nephila pilipes</name>
    <name type="common">Giant wood spider</name>
    <name type="synonym">Nephila maculata</name>
    <dbReference type="NCBI Taxonomy" id="299642"/>
    <lineage>
        <taxon>Eukaryota</taxon>
        <taxon>Metazoa</taxon>
        <taxon>Ecdysozoa</taxon>
        <taxon>Arthropoda</taxon>
        <taxon>Chelicerata</taxon>
        <taxon>Arachnida</taxon>
        <taxon>Araneae</taxon>
        <taxon>Araneomorphae</taxon>
        <taxon>Entelegynae</taxon>
        <taxon>Araneoidea</taxon>
        <taxon>Nephilidae</taxon>
        <taxon>Nephila</taxon>
    </lineage>
</organism>
<dbReference type="SUPFAM" id="SSF53098">
    <property type="entry name" value="Ribonuclease H-like"/>
    <property type="match status" value="1"/>
</dbReference>
<keyword evidence="2" id="KW-1185">Reference proteome</keyword>